<dbReference type="AlphaFoldDB" id="A0AA35UDQ3"/>
<evidence type="ECO:0000313" key="2">
    <source>
        <dbReference type="Proteomes" id="UP001158598"/>
    </source>
</evidence>
<dbReference type="GO" id="GO:0015948">
    <property type="term" value="P:methanogenesis"/>
    <property type="evidence" value="ECO:0007669"/>
    <property type="project" value="InterPro"/>
</dbReference>
<sequence>MTALSFTLKSPLRQRLDASPLVPDRLLGKSPKEIATLDLQYGNRRIAAADLFDIAGDDAESVRISGSPKLDFAGRGMTRGSLIIDGDAGAYVGMHMKGGRLCVSGSAGLYAACELKGGIVEICGNAGDLLGSALPGNKKGMSEGVVIVRGDAGDRVGDHMRRGSILIEGNAGMYLGARMTAGTIAVRGRIGACAGYAMKRGTLLVYGSPVSIGATFNDCGLHTLGFLPLLLKGYQGLNTCFSETRACRSRVRRLVGDLSVQGKGEILLVA</sequence>
<name>A0AA35UDQ3_METCP</name>
<dbReference type="SUPFAM" id="SSF69336">
    <property type="entry name" value="Alpha subunit of glutamate synthase, C-terminal domain"/>
    <property type="match status" value="1"/>
</dbReference>
<evidence type="ECO:0000313" key="1">
    <source>
        <dbReference type="EMBL" id="CAI8807529.1"/>
    </source>
</evidence>
<dbReference type="InterPro" id="IPR036485">
    <property type="entry name" value="Glu_synth_asu_C_sf"/>
</dbReference>
<dbReference type="PANTHER" id="PTHR39673:SF5">
    <property type="entry name" value="TUNGSTEN-CONTAINING FORMYLMETHANOFURAN DEHYDROGENASE 2 SUBUNIT C"/>
    <property type="match status" value="1"/>
</dbReference>
<organism evidence="1 2">
    <name type="scientific">Methylococcus capsulatus</name>
    <dbReference type="NCBI Taxonomy" id="414"/>
    <lineage>
        <taxon>Bacteria</taxon>
        <taxon>Pseudomonadati</taxon>
        <taxon>Pseudomonadota</taxon>
        <taxon>Gammaproteobacteria</taxon>
        <taxon>Methylococcales</taxon>
        <taxon>Methylococcaceae</taxon>
        <taxon>Methylococcus</taxon>
    </lineage>
</organism>
<accession>A0AA35UDQ3</accession>
<keyword evidence="1" id="KW-0560">Oxidoreductase</keyword>
<dbReference type="PANTHER" id="PTHR39673">
    <property type="entry name" value="TUNGSTEN FORMYLMETHANOFURAN DEHYDROGENASE, SUBUNIT C (FWDC)"/>
    <property type="match status" value="1"/>
</dbReference>
<dbReference type="GeneID" id="88225031"/>
<dbReference type="GO" id="GO:0018493">
    <property type="term" value="F:formylmethanofuran dehydrogenase activity"/>
    <property type="evidence" value="ECO:0007669"/>
    <property type="project" value="UniProtKB-EC"/>
</dbReference>
<dbReference type="CDD" id="cd00980">
    <property type="entry name" value="FwdC/FmdC"/>
    <property type="match status" value="1"/>
</dbReference>
<proteinExistence type="predicted"/>
<dbReference type="NCBIfam" id="TIGR03122">
    <property type="entry name" value="one_C_dehyd_C"/>
    <property type="match status" value="1"/>
</dbReference>
<dbReference type="EC" id="1.2.7.12" evidence="1"/>
<dbReference type="GO" id="GO:0046914">
    <property type="term" value="F:transition metal ion binding"/>
    <property type="evidence" value="ECO:0007669"/>
    <property type="project" value="InterPro"/>
</dbReference>
<dbReference type="OMA" id="RAGGEMM"/>
<protein>
    <submittedName>
        <fullName evidence="1">Formylmethanofuran dehydrogenase subunit C</fullName>
        <ecNumber evidence="1">1.2.7.12</ecNumber>
    </submittedName>
</protein>
<dbReference type="RefSeq" id="WP_010962052.1">
    <property type="nucleotide sequence ID" value="NZ_CP079096.1"/>
</dbReference>
<dbReference type="InterPro" id="IPR017550">
    <property type="entry name" value="Formylmethanofuran_DH_suC"/>
</dbReference>
<dbReference type="EMBL" id="OX458332">
    <property type="protein sequence ID" value="CAI8807529.1"/>
    <property type="molecule type" value="Genomic_DNA"/>
</dbReference>
<gene>
    <name evidence="1" type="primary">fhcC</name>
    <name evidence="1" type="ORF">MCNOR_1689</name>
</gene>
<dbReference type="Proteomes" id="UP001158598">
    <property type="component" value="Chromosome"/>
</dbReference>
<dbReference type="Gene3D" id="2.160.20.60">
    <property type="entry name" value="Glutamate synthase, alpha subunit, C-terminal domain"/>
    <property type="match status" value="2"/>
</dbReference>
<reference evidence="1" key="1">
    <citation type="submission" date="2023-03" db="EMBL/GenBank/DDBJ databases">
        <authorList>
            <person name="Pearce D."/>
        </authorList>
    </citation>
    <scope>NUCLEOTIDE SEQUENCE</scope>
    <source>
        <strain evidence="1">Mc</strain>
    </source>
</reference>